<gene>
    <name evidence="1" type="ORF">SDC9_149201</name>
</gene>
<organism evidence="1">
    <name type="scientific">bioreactor metagenome</name>
    <dbReference type="NCBI Taxonomy" id="1076179"/>
    <lineage>
        <taxon>unclassified sequences</taxon>
        <taxon>metagenomes</taxon>
        <taxon>ecological metagenomes</taxon>
    </lineage>
</organism>
<proteinExistence type="predicted"/>
<name>A0A645EIY8_9ZZZZ</name>
<evidence type="ECO:0000313" key="1">
    <source>
        <dbReference type="EMBL" id="MPN01988.1"/>
    </source>
</evidence>
<dbReference type="EMBL" id="VSSQ01047960">
    <property type="protein sequence ID" value="MPN01988.1"/>
    <property type="molecule type" value="Genomic_DNA"/>
</dbReference>
<reference evidence="1" key="1">
    <citation type="submission" date="2019-08" db="EMBL/GenBank/DDBJ databases">
        <authorList>
            <person name="Kucharzyk K."/>
            <person name="Murdoch R.W."/>
            <person name="Higgins S."/>
            <person name="Loffler F."/>
        </authorList>
    </citation>
    <scope>NUCLEOTIDE SEQUENCE</scope>
</reference>
<protein>
    <submittedName>
        <fullName evidence="1">Uncharacterized protein</fullName>
    </submittedName>
</protein>
<accession>A0A645EIY8</accession>
<sequence length="135" mass="15408">MILFPNPIKHNILVHRLKWETPLSYESIELFQSWPIGFGIEVQCLLQFQEILHVIGEGTCKISTHRYTSLSTCIPSNPRQHLRILAFALIYLSTLCMPLCPRICAISVTGTPDSANQVAVERLRLWKPLPLSDLR</sequence>
<comment type="caution">
    <text evidence="1">The sequence shown here is derived from an EMBL/GenBank/DDBJ whole genome shotgun (WGS) entry which is preliminary data.</text>
</comment>
<dbReference type="AlphaFoldDB" id="A0A645EIY8"/>